<dbReference type="Gene3D" id="3.30.505.50">
    <property type="entry name" value="Sigma 54 modulation/S30EA ribosomal protein, C-terminal domain"/>
    <property type="match status" value="1"/>
</dbReference>
<evidence type="ECO:0000313" key="4">
    <source>
        <dbReference type="EMBL" id="CAB4626360.1"/>
    </source>
</evidence>
<dbReference type="FunFam" id="3.30.505.50:FF:000002">
    <property type="entry name" value="Ribosome hibernation promoting factor"/>
    <property type="match status" value="1"/>
</dbReference>
<evidence type="ECO:0000256" key="1">
    <source>
        <dbReference type="ARBA" id="ARBA00022490"/>
    </source>
</evidence>
<accession>A0A6J6IP94</accession>
<dbReference type="InterPro" id="IPR032528">
    <property type="entry name" value="Ribosom_S30AE_C"/>
</dbReference>
<reference evidence="4" key="1">
    <citation type="submission" date="2020-05" db="EMBL/GenBank/DDBJ databases">
        <authorList>
            <person name="Chiriac C."/>
            <person name="Salcher M."/>
            <person name="Ghai R."/>
            <person name="Kavagutti S V."/>
        </authorList>
    </citation>
    <scope>NUCLEOTIDE SEQUENCE</scope>
</reference>
<protein>
    <submittedName>
        <fullName evidence="4">Unannotated protein</fullName>
    </submittedName>
</protein>
<dbReference type="PANTHER" id="PTHR33231:SF1">
    <property type="entry name" value="30S RIBOSOMAL PROTEIN"/>
    <property type="match status" value="1"/>
</dbReference>
<dbReference type="InterPro" id="IPR036567">
    <property type="entry name" value="RHF-like"/>
</dbReference>
<dbReference type="GO" id="GO:0045900">
    <property type="term" value="P:negative regulation of translational elongation"/>
    <property type="evidence" value="ECO:0007669"/>
    <property type="project" value="TreeGrafter"/>
</dbReference>
<gene>
    <name evidence="4" type="ORF">UFOPK2044_00097</name>
</gene>
<dbReference type="Pfam" id="PF02482">
    <property type="entry name" value="Ribosomal_S30AE"/>
    <property type="match status" value="1"/>
</dbReference>
<dbReference type="PANTHER" id="PTHR33231">
    <property type="entry name" value="30S RIBOSOMAL PROTEIN"/>
    <property type="match status" value="1"/>
</dbReference>
<dbReference type="GO" id="GO:0043024">
    <property type="term" value="F:ribosomal small subunit binding"/>
    <property type="evidence" value="ECO:0007669"/>
    <property type="project" value="TreeGrafter"/>
</dbReference>
<dbReference type="InterPro" id="IPR034694">
    <property type="entry name" value="HPF_long/plastid"/>
</dbReference>
<dbReference type="Gene3D" id="3.30.160.100">
    <property type="entry name" value="Ribosome hibernation promotion factor-like"/>
    <property type="match status" value="1"/>
</dbReference>
<dbReference type="EMBL" id="CAEZVO010000005">
    <property type="protein sequence ID" value="CAB4626360.1"/>
    <property type="molecule type" value="Genomic_DNA"/>
</dbReference>
<organism evidence="4">
    <name type="scientific">freshwater metagenome</name>
    <dbReference type="NCBI Taxonomy" id="449393"/>
    <lineage>
        <taxon>unclassified sequences</taxon>
        <taxon>metagenomes</taxon>
        <taxon>ecological metagenomes</taxon>
    </lineage>
</organism>
<keyword evidence="2" id="KW-0810">Translation regulation</keyword>
<dbReference type="InterPro" id="IPR050574">
    <property type="entry name" value="HPF/YfiA_ribosome-assoc"/>
</dbReference>
<dbReference type="CDD" id="cd00552">
    <property type="entry name" value="RaiA"/>
    <property type="match status" value="1"/>
</dbReference>
<dbReference type="HAMAP" id="MF_00839">
    <property type="entry name" value="HPF"/>
    <property type="match status" value="1"/>
</dbReference>
<dbReference type="GO" id="GO:0022627">
    <property type="term" value="C:cytosolic small ribosomal subunit"/>
    <property type="evidence" value="ECO:0007669"/>
    <property type="project" value="TreeGrafter"/>
</dbReference>
<feature type="domain" description="Sigma 54 modulation/S30EA ribosomal protein C-terminal" evidence="3">
    <location>
        <begin position="145"/>
        <end position="200"/>
    </location>
</feature>
<proteinExistence type="inferred from homology"/>
<dbReference type="SUPFAM" id="SSF69754">
    <property type="entry name" value="Ribosome binding protein Y (YfiA homologue)"/>
    <property type="match status" value="1"/>
</dbReference>
<dbReference type="Pfam" id="PF16321">
    <property type="entry name" value="Ribosom_S30AE_C"/>
    <property type="match status" value="1"/>
</dbReference>
<evidence type="ECO:0000259" key="3">
    <source>
        <dbReference type="Pfam" id="PF16321"/>
    </source>
</evidence>
<keyword evidence="1" id="KW-0963">Cytoplasm</keyword>
<dbReference type="AlphaFoldDB" id="A0A6J6IP94"/>
<name>A0A6J6IP94_9ZZZZ</name>
<dbReference type="InterPro" id="IPR038416">
    <property type="entry name" value="Ribosom_S30AE_C_sf"/>
</dbReference>
<dbReference type="NCBIfam" id="TIGR00741">
    <property type="entry name" value="yfiA"/>
    <property type="match status" value="1"/>
</dbReference>
<dbReference type="InterPro" id="IPR003489">
    <property type="entry name" value="RHF/RaiA"/>
</dbReference>
<evidence type="ECO:0000256" key="2">
    <source>
        <dbReference type="ARBA" id="ARBA00022845"/>
    </source>
</evidence>
<sequence length="205" mass="23123">MEVNFTARNLSVSERFREYVLDRTAKVEHYSPKVQNVEVKVTRHDHSRNSGPEDQVELTVFEPGHVIRAEANAADKFAAFDIAFGKLAERLRRAADRRKHHHGEAGASELSAHNFAELSINPVESDVLLGKTAPIEAEPAIDFGESPVVIRRKEFEGSPISVDDALYRMELVGHDFYLFLDSETGKTSVVYRRKGWNYGVISLKQ</sequence>